<evidence type="ECO:0000256" key="2">
    <source>
        <dbReference type="ARBA" id="ARBA00022687"/>
    </source>
</evidence>
<evidence type="ECO:0000256" key="3">
    <source>
        <dbReference type="SAM" id="MobiDB-lite"/>
    </source>
</evidence>
<feature type="compositionally biased region" description="Low complexity" evidence="3">
    <location>
        <begin position="633"/>
        <end position="643"/>
    </location>
</feature>
<feature type="compositionally biased region" description="Low complexity" evidence="3">
    <location>
        <begin position="598"/>
        <end position="612"/>
    </location>
</feature>
<feature type="compositionally biased region" description="Polar residues" evidence="3">
    <location>
        <begin position="193"/>
        <end position="224"/>
    </location>
</feature>
<evidence type="ECO:0008006" key="6">
    <source>
        <dbReference type="Google" id="ProtNLM"/>
    </source>
</evidence>
<feature type="compositionally biased region" description="Acidic residues" evidence="3">
    <location>
        <begin position="721"/>
        <end position="742"/>
    </location>
</feature>
<feature type="compositionally biased region" description="Low complexity" evidence="3">
    <location>
        <begin position="1082"/>
        <end position="1097"/>
    </location>
</feature>
<feature type="compositionally biased region" description="Polar residues" evidence="3">
    <location>
        <begin position="1851"/>
        <end position="1875"/>
    </location>
</feature>
<evidence type="ECO:0000313" key="4">
    <source>
        <dbReference type="EMBL" id="RTG84715.1"/>
    </source>
</evidence>
<dbReference type="InterPro" id="IPR011989">
    <property type="entry name" value="ARM-like"/>
</dbReference>
<gene>
    <name evidence="4" type="ORF">DC041_0002389</name>
</gene>
<dbReference type="InterPro" id="IPR009224">
    <property type="entry name" value="SAMP"/>
</dbReference>
<dbReference type="GO" id="GO:0007399">
    <property type="term" value="P:nervous system development"/>
    <property type="evidence" value="ECO:0007669"/>
    <property type="project" value="TreeGrafter"/>
</dbReference>
<name>A0A430QAK0_SCHBO</name>
<dbReference type="GO" id="GO:0045295">
    <property type="term" value="F:gamma-catenin binding"/>
    <property type="evidence" value="ECO:0007669"/>
    <property type="project" value="TreeGrafter"/>
</dbReference>
<feature type="compositionally biased region" description="Low complexity" evidence="3">
    <location>
        <begin position="1153"/>
        <end position="1189"/>
    </location>
</feature>
<feature type="compositionally biased region" description="Polar residues" evidence="3">
    <location>
        <begin position="1057"/>
        <end position="1081"/>
    </location>
</feature>
<feature type="region of interest" description="Disordered" evidence="3">
    <location>
        <begin position="1268"/>
        <end position="1326"/>
    </location>
</feature>
<dbReference type="PANTHER" id="PTHR12607">
    <property type="entry name" value="ADENOMATOUS POLYPOSIS COLI PROTEIN FAMILY"/>
    <property type="match status" value="1"/>
</dbReference>
<comment type="similarity">
    <text evidence="1">Belongs to the adenomatous polyposis coli (APC) family.</text>
</comment>
<feature type="region of interest" description="Disordered" evidence="3">
    <location>
        <begin position="1057"/>
        <end position="1098"/>
    </location>
</feature>
<keyword evidence="2" id="KW-0879">Wnt signaling pathway</keyword>
<feature type="compositionally biased region" description="Low complexity" evidence="3">
    <location>
        <begin position="1282"/>
        <end position="1307"/>
    </location>
</feature>
<dbReference type="GO" id="GO:0016055">
    <property type="term" value="P:Wnt signaling pathway"/>
    <property type="evidence" value="ECO:0007669"/>
    <property type="project" value="UniProtKB-KW"/>
</dbReference>
<feature type="compositionally biased region" description="Low complexity" evidence="3">
    <location>
        <begin position="1205"/>
        <end position="1220"/>
    </location>
</feature>
<feature type="region of interest" description="Disordered" evidence="3">
    <location>
        <begin position="597"/>
        <end position="616"/>
    </location>
</feature>
<keyword evidence="5" id="KW-1185">Reference proteome</keyword>
<dbReference type="Proteomes" id="UP000290809">
    <property type="component" value="Unassembled WGS sequence"/>
</dbReference>
<dbReference type="EMBL" id="QMKO01002116">
    <property type="protein sequence ID" value="RTG84715.1"/>
    <property type="molecule type" value="Genomic_DNA"/>
</dbReference>
<feature type="compositionally biased region" description="Low complexity" evidence="3">
    <location>
        <begin position="161"/>
        <end position="171"/>
    </location>
</feature>
<accession>A0A430QAK0</accession>
<dbReference type="Pfam" id="PF05924">
    <property type="entry name" value="SAMP"/>
    <property type="match status" value="1"/>
</dbReference>
<feature type="region of interest" description="Disordered" evidence="3">
    <location>
        <begin position="625"/>
        <end position="670"/>
    </location>
</feature>
<dbReference type="GO" id="GO:0008017">
    <property type="term" value="F:microtubule binding"/>
    <property type="evidence" value="ECO:0007669"/>
    <property type="project" value="TreeGrafter"/>
</dbReference>
<feature type="compositionally biased region" description="Polar residues" evidence="3">
    <location>
        <begin position="1942"/>
        <end position="1953"/>
    </location>
</feature>
<evidence type="ECO:0000256" key="1">
    <source>
        <dbReference type="ARBA" id="ARBA00009051"/>
    </source>
</evidence>
<dbReference type="GO" id="GO:0030877">
    <property type="term" value="C:beta-catenin destruction complex"/>
    <property type="evidence" value="ECO:0007669"/>
    <property type="project" value="TreeGrafter"/>
</dbReference>
<feature type="region of interest" description="Disordered" evidence="3">
    <location>
        <begin position="1942"/>
        <end position="1969"/>
    </location>
</feature>
<dbReference type="STRING" id="6184.A0A430QAK0"/>
<feature type="compositionally biased region" description="Low complexity" evidence="3">
    <location>
        <begin position="1721"/>
        <end position="1730"/>
    </location>
</feature>
<feature type="region of interest" description="Disordered" evidence="3">
    <location>
        <begin position="1592"/>
        <end position="1612"/>
    </location>
</feature>
<sequence length="1969" mass="215484">MLHLQNPLQNLVIIENSGGILRNISTIIASHDDYRSILHQNNGYPILLELLRNPPSLTVVVNVCGTLWNLTCSSINNVNTIPTSNGNNSNTTTSNSITNSYNDRLLLLHLGALDLIQQLTQSKHDLIRTSSLAVYRNLIQTDKSANQNHLIPPICNSDQVNSQENQLSESSSPVINSMTINSHDHLVSNEINACSTTDGRSSGGDTSYNVNNSAQTNGEQQQQTCKRRVSSRTSRLRFGLLSVVFEAESDDELDDDVDDDVDETEDDEVEVENEVEGQTTEQNHCINEYDEQVEYEPNNNLCLYYRGGIPISDHSNYRDIAVKTSSNRNSESLCDSQLMLPESTNHQHHLPNWYDEINCHGHHHDNRRGNTVVDAAADDEQTCVYAEEGTPFPSNSATASSLELNRSDEQFLMNKANTNFNTGNDVHINHNSNDNDTIHRNVPILIYRNDPIPHVYAIEGTPSNCDSNLSHEDSINGSEVHLNTIGFNRPQKMNFLPHSDIVNEQEDNAYLPSPPEDISNLVSPLTSMNLEVESDQCVTCHFPMPPPPVSFPIVRKESEMTDRQSELFSSKQTPLVFSRGTSSCISSLDLEVPFNGYQSSPESEYSSQQKSSNSRERISCELMSINRNDEDNGSSSSNSSSSKGSKRDSHFRNINHSQNCDGELYETDSCPDEEDVRLPFAEEGTPPPPKDDTENLNTLYFHHSHSYNQSDMNSNLKNDCEVNDVVDDDDDDDDDDEDDDNNDNNNHSQILQQCIASAMPSNIPFNVLTGHKSSNINFTNSPSTSILYNEPEDSLKTFAVEDTPFGTSTKTSSLNDLIITEHKPLEVEEECEEGNELVVDSELNSNSASSFNIQISNHHTIKHASNNLIKQCHTENVAVSHGDGSSSTSSSLNCDNSSDLLSEVIQSAMPKSGQIRLSNFCSVIDQSSSNDDDCLQMYAVEGTPCAVVNENLLSSSSSLRRDEVGIHSALLPTTTTTDAILMTSNMSLTLASPSSLSTVPCQQSNTTPPIPPLRTTSALTSIADPFTQVSGLTRPRATVAPMLQSKCHSLNSPIVSRSQNISEQSSKSCLNQNESGQQNNDSILLPNSSIPSSSSSPFQYTVGDKDDVSSFSSLLSIESVGMEHSLLQECISSAMPRPKSISMLRKQQHFQQKKQTCQQSTSSISSSLSSSSSSSSSSSQQRQPSVSPSLKLDSTVHESTNPFENNNISNNNSSNNNNDNVDYCKSSKHEEATNRCHTSLSSSSSLPLSKIHPYRELSVYKVPTTLSCTSSNPRAQYSQDGSSSSNSSSIRSRISSSSSSRNNSNISLKKSKIPGHNLNNTTVAKSSNNNITAQSFNKGAGTIHFLDHGSDDAQQHQQEISYLNVNPAIMNNTITLKYNHASTGASITSATSTTVVTVNCSSNNKSSSIITYNQIKQIQMTNKVNCASFGADITKAANHNDSKLSLKCSNNNSTEDVYQHYEPRRITSTSNKSSLPLNKAKSGLRAPSSIVSKSYVAMNNNNYSINKQDIDIIDVLDAKDISEILQQGAKTVVSDLMKSCDDVNEKQHDSNNQLVTDITITTDSNNNSNSQSISNASSLELLPKFIDLEQSIPFDNDDDNNNNTKANNNNNKSNKMIVTKSVESSNCSPSPTCVTNQISNKSSSTSNIQSVKYYHPHQLSNNKLNNSKVTNHTTTTNNNNNNVYGLEKTVSNLVNHTSSSISSGNTVYKYKKNVIQPTTTMNNMHKTTNNPYNKSTAKNSTKRVIKQQQQHHRIAMTEPPSVQGHSLASSRSVSAASSISNLKSVNTLNNESNIQPPRSSNIPKATSIQQISVESVYAALVKQDKSLINQHSSNRTTNTTKNNNTHKLASKTPNTGLYAKNTSSHRSLNTVGRSNHPSERLTSVEEGIPLTTKLQQSKHNYSLHDSNDCIPNALSCGNSTVASNTKTPDGTLSATTELFGSGTISKNDNNIQASDVPKPIRGGRKSLIG</sequence>
<protein>
    <recommendedName>
        <fullName evidence="6">Adenomatous polyposis coli protein</fullName>
    </recommendedName>
</protein>
<feature type="non-terminal residue" evidence="4">
    <location>
        <position position="1969"/>
    </location>
</feature>
<reference evidence="4 5" key="1">
    <citation type="journal article" date="2019" name="PLoS Pathog.">
        <title>Genome sequence of the bovine parasite Schistosoma bovis Tanzania.</title>
        <authorList>
            <person name="Oey H."/>
            <person name="Zakrzewski M."/>
            <person name="Gobert G."/>
            <person name="Gravermann K."/>
            <person name="Stoye J."/>
            <person name="Jones M."/>
            <person name="Mcmanus D."/>
            <person name="Krause L."/>
        </authorList>
    </citation>
    <scope>NUCLEOTIDE SEQUENCE [LARGE SCALE GENOMIC DNA]</scope>
    <source>
        <strain evidence="4 5">TAN1997</strain>
    </source>
</reference>
<feature type="compositionally biased region" description="Low complexity" evidence="3">
    <location>
        <begin position="1601"/>
        <end position="1612"/>
    </location>
</feature>
<proteinExistence type="inferred from homology"/>
<evidence type="ECO:0000313" key="5">
    <source>
        <dbReference type="Proteomes" id="UP000290809"/>
    </source>
</evidence>
<comment type="caution">
    <text evidence="4">The sequence shown here is derived from an EMBL/GenBank/DDBJ whole genome shotgun (WGS) entry which is preliminary data.</text>
</comment>
<dbReference type="GO" id="GO:0016477">
    <property type="term" value="P:cell migration"/>
    <property type="evidence" value="ECO:0007669"/>
    <property type="project" value="TreeGrafter"/>
</dbReference>
<dbReference type="SUPFAM" id="SSF48371">
    <property type="entry name" value="ARM repeat"/>
    <property type="match status" value="1"/>
</dbReference>
<dbReference type="GO" id="GO:0090090">
    <property type="term" value="P:negative regulation of canonical Wnt signaling pathway"/>
    <property type="evidence" value="ECO:0007669"/>
    <property type="project" value="TreeGrafter"/>
</dbReference>
<feature type="region of interest" description="Disordered" evidence="3">
    <location>
        <begin position="1143"/>
        <end position="1224"/>
    </location>
</feature>
<feature type="compositionally biased region" description="Low complexity" evidence="3">
    <location>
        <begin position="1834"/>
        <end position="1845"/>
    </location>
</feature>
<dbReference type="GO" id="GO:0001708">
    <property type="term" value="P:cell fate specification"/>
    <property type="evidence" value="ECO:0007669"/>
    <property type="project" value="TreeGrafter"/>
</dbReference>
<feature type="region of interest" description="Disordered" evidence="3">
    <location>
        <begin position="706"/>
        <end position="747"/>
    </location>
</feature>
<dbReference type="GO" id="GO:0007026">
    <property type="term" value="P:negative regulation of microtubule depolymerization"/>
    <property type="evidence" value="ECO:0007669"/>
    <property type="project" value="TreeGrafter"/>
</dbReference>
<feature type="compositionally biased region" description="Polar residues" evidence="3">
    <location>
        <begin position="1317"/>
        <end position="1326"/>
    </location>
</feature>
<dbReference type="GO" id="GO:0008013">
    <property type="term" value="F:beta-catenin binding"/>
    <property type="evidence" value="ECO:0007669"/>
    <property type="project" value="InterPro"/>
</dbReference>
<feature type="region of interest" description="Disordered" evidence="3">
    <location>
        <begin position="150"/>
        <end position="171"/>
    </location>
</feature>
<feature type="compositionally biased region" description="Polar residues" evidence="3">
    <location>
        <begin position="706"/>
        <end position="717"/>
    </location>
</feature>
<dbReference type="GO" id="GO:0016342">
    <property type="term" value="C:catenin complex"/>
    <property type="evidence" value="ECO:0007669"/>
    <property type="project" value="TreeGrafter"/>
</dbReference>
<dbReference type="InterPro" id="IPR026818">
    <property type="entry name" value="Apc_fam"/>
</dbReference>
<dbReference type="Gene3D" id="1.25.10.10">
    <property type="entry name" value="Leucine-rich Repeat Variant"/>
    <property type="match status" value="1"/>
</dbReference>
<dbReference type="GO" id="GO:0005881">
    <property type="term" value="C:cytoplasmic microtubule"/>
    <property type="evidence" value="ECO:0007669"/>
    <property type="project" value="TreeGrafter"/>
</dbReference>
<dbReference type="GO" id="GO:0007389">
    <property type="term" value="P:pattern specification process"/>
    <property type="evidence" value="ECO:0007669"/>
    <property type="project" value="TreeGrafter"/>
</dbReference>
<feature type="region of interest" description="Disordered" evidence="3">
    <location>
        <begin position="193"/>
        <end position="228"/>
    </location>
</feature>
<dbReference type="PANTHER" id="PTHR12607:SF12">
    <property type="entry name" value="APC-LIKE, ISOFORM A-RELATED"/>
    <property type="match status" value="1"/>
</dbReference>
<dbReference type="InterPro" id="IPR016024">
    <property type="entry name" value="ARM-type_fold"/>
</dbReference>
<feature type="region of interest" description="Disordered" evidence="3">
    <location>
        <begin position="1721"/>
        <end position="1740"/>
    </location>
</feature>
<organism evidence="4 5">
    <name type="scientific">Schistosoma bovis</name>
    <name type="common">Blood fluke</name>
    <dbReference type="NCBI Taxonomy" id="6184"/>
    <lineage>
        <taxon>Eukaryota</taxon>
        <taxon>Metazoa</taxon>
        <taxon>Spiralia</taxon>
        <taxon>Lophotrochozoa</taxon>
        <taxon>Platyhelminthes</taxon>
        <taxon>Trematoda</taxon>
        <taxon>Digenea</taxon>
        <taxon>Strigeidida</taxon>
        <taxon>Schistosomatoidea</taxon>
        <taxon>Schistosomatidae</taxon>
        <taxon>Schistosoma</taxon>
    </lineage>
</organism>
<feature type="compositionally biased region" description="Polar residues" evidence="3">
    <location>
        <begin position="1268"/>
        <end position="1281"/>
    </location>
</feature>
<feature type="region of interest" description="Disordered" evidence="3">
    <location>
        <begin position="1828"/>
        <end position="1880"/>
    </location>
</feature>